<name>A0A1F7FKF0_UNCRA</name>
<gene>
    <name evidence="2" type="ORF">A2519_13850</name>
</gene>
<dbReference type="InterPro" id="IPR039448">
    <property type="entry name" value="Beta_helix"/>
</dbReference>
<reference evidence="2 3" key="1">
    <citation type="journal article" date="2016" name="Nat. Commun.">
        <title>Thousands of microbial genomes shed light on interconnected biogeochemical processes in an aquifer system.</title>
        <authorList>
            <person name="Anantharaman K."/>
            <person name="Brown C.T."/>
            <person name="Hug L.A."/>
            <person name="Sharon I."/>
            <person name="Castelle C.J."/>
            <person name="Probst A.J."/>
            <person name="Thomas B.C."/>
            <person name="Singh A."/>
            <person name="Wilkins M.J."/>
            <person name="Karaoz U."/>
            <person name="Brodie E.L."/>
            <person name="Williams K.H."/>
            <person name="Hubbard S.S."/>
            <person name="Banfield J.F."/>
        </authorList>
    </citation>
    <scope>NUCLEOTIDE SEQUENCE [LARGE SCALE GENOMIC DNA]</scope>
</reference>
<dbReference type="SUPFAM" id="SSF51126">
    <property type="entry name" value="Pectin lyase-like"/>
    <property type="match status" value="1"/>
</dbReference>
<sequence length="860" mass="95242">MRFILFVLFSLCILGHARVLRFNGPDIHAALIALADNDTLMVAKGVHKMPSGSGWIETKKNIAIISKDGPGCAIIEGGGRNSAKDILAFNQCKNILVEGIELRNGGSNQIRINGCDSVTIKNCYVHTSFAQGDGIRVTRYNDSTSSSNITIEACIVRTSGDPKDEYHGMFEEPIVFQYTHTAVVRDCWIFNMGKTGNQLSYCKANSKNIAHERCVFGPQSPLAWDPAVGGGVSEIASGWSVEQETIRNCLFINCISGAIGAFGIKGYYIYNNTFINCAGGNNESPPCLGVIHVKDGGGVAKNSADLFIFNNVFYSDQGKDAHIFCTQGVDAGAVEHGNNLYCNKNAPLHAFAGYDPVQERNCVLKDPYTGKQLAFSIPAIDSTWNWKRLDSLKKAIIAMYAPLPSSPVIDKGPVPRKRCVWILRTTLPRDLVQKPTKLISALTRCNETYQDLSVNAFSWAKQGAAMELSPPLKTRSLDCARAIADWLCAIQAPAVGEYFPPVGYFPFLIHPDGTEKPPAQNWNYAFASMALLGAYKTFKDPRYERAALYMGRYMKSLQILDPFHGDNYGAIREVTPYTPWCYTRDTLSVAWAFIELYRHTKDPEYLERARLWGEWFLKKGCDEDGWPYWGHEFEPLFDAVKPWPQMCNDVQGSFQGGSLNFLYQMFKETGDNKWIGEPFTRIAGHFIKYIQYPSGFYGPIVRATKQPAEQDPQGGLHRANDDLGTLGLLCAYKISGNKAYLASIEKYLKAVFDAQWEDGRFEESVACIPVVMNVLFEGRQVLPQTPMKEGAVEKALNALFNAQSDGRFNPRMSGGILEYGAEHKAMPLPGGKSYVCARSSCYALIVLPKLAAGSGDYLKA</sequence>
<dbReference type="GO" id="GO:0005975">
    <property type="term" value="P:carbohydrate metabolic process"/>
    <property type="evidence" value="ECO:0007669"/>
    <property type="project" value="InterPro"/>
</dbReference>
<dbReference type="SUPFAM" id="SSF48208">
    <property type="entry name" value="Six-hairpin glycosidases"/>
    <property type="match status" value="1"/>
</dbReference>
<dbReference type="Gene3D" id="2.160.20.10">
    <property type="entry name" value="Single-stranded right-handed beta-helix, Pectin lyase-like"/>
    <property type="match status" value="1"/>
</dbReference>
<dbReference type="InterPro" id="IPR012341">
    <property type="entry name" value="6hp_glycosidase-like_sf"/>
</dbReference>
<dbReference type="Gene3D" id="1.50.10.10">
    <property type="match status" value="1"/>
</dbReference>
<dbReference type="InterPro" id="IPR008928">
    <property type="entry name" value="6-hairpin_glycosidase_sf"/>
</dbReference>
<dbReference type="InterPro" id="IPR011050">
    <property type="entry name" value="Pectin_lyase_fold/virulence"/>
</dbReference>
<dbReference type="EMBL" id="MFYX01000015">
    <property type="protein sequence ID" value="OGK07051.1"/>
    <property type="molecule type" value="Genomic_DNA"/>
</dbReference>
<dbReference type="Pfam" id="PF13229">
    <property type="entry name" value="Beta_helix"/>
    <property type="match status" value="1"/>
</dbReference>
<dbReference type="AlphaFoldDB" id="A0A1F7FKF0"/>
<evidence type="ECO:0000259" key="1">
    <source>
        <dbReference type="Pfam" id="PF13229"/>
    </source>
</evidence>
<proteinExistence type="predicted"/>
<dbReference type="InterPro" id="IPR012334">
    <property type="entry name" value="Pectin_lyas_fold"/>
</dbReference>
<accession>A0A1F7FKF0</accession>
<evidence type="ECO:0000313" key="3">
    <source>
        <dbReference type="Proteomes" id="UP000179243"/>
    </source>
</evidence>
<evidence type="ECO:0000313" key="2">
    <source>
        <dbReference type="EMBL" id="OGK07051.1"/>
    </source>
</evidence>
<protein>
    <recommendedName>
        <fullName evidence="1">Right handed beta helix domain-containing protein</fullName>
    </recommendedName>
</protein>
<feature type="domain" description="Right handed beta helix" evidence="1">
    <location>
        <begin position="89"/>
        <end position="274"/>
    </location>
</feature>
<comment type="caution">
    <text evidence="2">The sequence shown here is derived from an EMBL/GenBank/DDBJ whole genome shotgun (WGS) entry which is preliminary data.</text>
</comment>
<organism evidence="2 3">
    <name type="scientific">Candidatus Raymondbacteria bacterium RIFOXYD12_FULL_49_13</name>
    <dbReference type="NCBI Taxonomy" id="1817890"/>
    <lineage>
        <taxon>Bacteria</taxon>
        <taxon>Raymondiibacteriota</taxon>
    </lineage>
</organism>
<dbReference type="Proteomes" id="UP000179243">
    <property type="component" value="Unassembled WGS sequence"/>
</dbReference>